<dbReference type="KEGG" id="hli:HLI_19290"/>
<reference evidence="1 2" key="1">
    <citation type="submission" date="2018-01" db="EMBL/GenBank/DDBJ databases">
        <title>The whole genome sequencing and assembly of Halobacillus litoralis ERB031 strain.</title>
        <authorList>
            <person name="Lee S.-J."/>
            <person name="Park M.-K."/>
            <person name="Kim J.-Y."/>
            <person name="Lee Y.-J."/>
            <person name="Yi H."/>
            <person name="Bahn Y.-S."/>
            <person name="Kim J.F."/>
            <person name="Lee D.-W."/>
        </authorList>
    </citation>
    <scope>NUCLEOTIDE SEQUENCE [LARGE SCALE GENOMIC DNA]</scope>
    <source>
        <strain evidence="1 2">ERB 031</strain>
    </source>
</reference>
<evidence type="ECO:0000313" key="2">
    <source>
        <dbReference type="Proteomes" id="UP000287756"/>
    </source>
</evidence>
<accession>A0A410MHJ6</accession>
<dbReference type="EMBL" id="CP026118">
    <property type="protein sequence ID" value="QAS54202.1"/>
    <property type="molecule type" value="Genomic_DNA"/>
</dbReference>
<gene>
    <name evidence="1" type="ORF">HLI_19290</name>
</gene>
<dbReference type="Proteomes" id="UP000287756">
    <property type="component" value="Chromosome"/>
</dbReference>
<proteinExistence type="predicted"/>
<dbReference type="AlphaFoldDB" id="A0A410MHJ6"/>
<organism evidence="1 2">
    <name type="scientific">Halobacillus litoralis</name>
    <dbReference type="NCBI Taxonomy" id="45668"/>
    <lineage>
        <taxon>Bacteria</taxon>
        <taxon>Bacillati</taxon>
        <taxon>Bacillota</taxon>
        <taxon>Bacilli</taxon>
        <taxon>Bacillales</taxon>
        <taxon>Bacillaceae</taxon>
        <taxon>Halobacillus</taxon>
    </lineage>
</organism>
<sequence length="107" mass="12521">MLMISLLLILFTMNTIQQYKNQLLLTQLHESSIMKQSMLETTRSSLENHLISLPELQTTYNYTSQHPNGEISSVCMRESGQKWVCEWVLKDFDGRTQHSRTFHTLSE</sequence>
<evidence type="ECO:0008006" key="3">
    <source>
        <dbReference type="Google" id="ProtNLM"/>
    </source>
</evidence>
<evidence type="ECO:0000313" key="1">
    <source>
        <dbReference type="EMBL" id="QAS54202.1"/>
    </source>
</evidence>
<protein>
    <recommendedName>
        <fullName evidence="3">Competence protein ComG</fullName>
    </recommendedName>
</protein>
<name>A0A410MHJ6_9BACI</name>